<name>A0A498QZX9_9MYCO</name>
<dbReference type="SUPFAM" id="SSF140459">
    <property type="entry name" value="PE/PPE dimer-like"/>
    <property type="match status" value="1"/>
</dbReference>
<evidence type="ECO:0000313" key="4">
    <source>
        <dbReference type="Proteomes" id="UP000268285"/>
    </source>
</evidence>
<accession>A0A498QZX9</accession>
<evidence type="ECO:0000259" key="2">
    <source>
        <dbReference type="Pfam" id="PF00934"/>
    </source>
</evidence>
<dbReference type="AlphaFoldDB" id="A0A498QZX9"/>
<sequence>MSLLLASPAALAAAAVDLIGVGASLGSANAAAAPMAAVLAAGADEASASLFSEAYHNQFVRPLHASADAYALAEAANASTHR</sequence>
<dbReference type="Pfam" id="PF00934">
    <property type="entry name" value="PE"/>
    <property type="match status" value="1"/>
</dbReference>
<dbReference type="InterPro" id="IPR038332">
    <property type="entry name" value="PPE_sf"/>
</dbReference>
<feature type="signal peptide" evidence="1">
    <location>
        <begin position="1"/>
        <end position="32"/>
    </location>
</feature>
<evidence type="ECO:0000313" key="3">
    <source>
        <dbReference type="EMBL" id="VBA56633.1"/>
    </source>
</evidence>
<feature type="domain" description="PE" evidence="2">
    <location>
        <begin position="5"/>
        <end position="77"/>
    </location>
</feature>
<dbReference type="InterPro" id="IPR000084">
    <property type="entry name" value="PE-PGRS_N"/>
</dbReference>
<gene>
    <name evidence="3" type="ORF">LAUMK142_05621</name>
</gene>
<dbReference type="RefSeq" id="WP_051490684.1">
    <property type="nucleotide sequence ID" value="NZ_UPHU01000001.1"/>
</dbReference>
<dbReference type="EMBL" id="UPHU01000001">
    <property type="protein sequence ID" value="VBA56633.1"/>
    <property type="molecule type" value="Genomic_DNA"/>
</dbReference>
<keyword evidence="1" id="KW-0732">Signal</keyword>
<protein>
    <recommendedName>
        <fullName evidence="2">PE domain-containing protein</fullName>
    </recommendedName>
</protein>
<dbReference type="Gene3D" id="1.10.287.850">
    <property type="entry name" value="HP0062-like domain"/>
    <property type="match status" value="1"/>
</dbReference>
<feature type="chain" id="PRO_5019870836" description="PE domain-containing protein" evidence="1">
    <location>
        <begin position="33"/>
        <end position="82"/>
    </location>
</feature>
<organism evidence="3 4">
    <name type="scientific">Mycobacterium pseudokansasii</name>
    <dbReference type="NCBI Taxonomy" id="2341080"/>
    <lineage>
        <taxon>Bacteria</taxon>
        <taxon>Bacillati</taxon>
        <taxon>Actinomycetota</taxon>
        <taxon>Actinomycetes</taxon>
        <taxon>Mycobacteriales</taxon>
        <taxon>Mycobacteriaceae</taxon>
        <taxon>Mycobacterium</taxon>
    </lineage>
</organism>
<evidence type="ECO:0000256" key="1">
    <source>
        <dbReference type="SAM" id="SignalP"/>
    </source>
</evidence>
<keyword evidence="4" id="KW-1185">Reference proteome</keyword>
<reference evidence="3 4" key="1">
    <citation type="submission" date="2018-09" db="EMBL/GenBank/DDBJ databases">
        <authorList>
            <person name="Tagini F."/>
        </authorList>
    </citation>
    <scope>NUCLEOTIDE SEQUENCE [LARGE SCALE GENOMIC DNA]</scope>
    <source>
        <strain evidence="3 4">MK142</strain>
    </source>
</reference>
<dbReference type="Proteomes" id="UP000268285">
    <property type="component" value="Unassembled WGS sequence"/>
</dbReference>
<proteinExistence type="predicted"/>